<reference evidence="4" key="1">
    <citation type="submission" date="2021-04" db="EMBL/GenBank/DDBJ databases">
        <authorList>
            <person name="Hartkoorn R.C."/>
            <person name="Beaudoing E."/>
            <person name="Hot D."/>
        </authorList>
    </citation>
    <scope>NUCLEOTIDE SEQUENCE</scope>
    <source>
        <strain evidence="4">NRRL B-16292</strain>
    </source>
</reference>
<keyword evidence="3" id="KW-0732">Signal</keyword>
<accession>A0ABY5W244</accession>
<evidence type="ECO:0000256" key="2">
    <source>
        <dbReference type="SAM" id="Phobius"/>
    </source>
</evidence>
<feature type="signal peptide" evidence="3">
    <location>
        <begin position="1"/>
        <end position="34"/>
    </location>
</feature>
<feature type="transmembrane region" description="Helical" evidence="2">
    <location>
        <begin position="471"/>
        <end position="490"/>
    </location>
</feature>
<evidence type="ECO:0008006" key="6">
    <source>
        <dbReference type="Google" id="ProtNLM"/>
    </source>
</evidence>
<feature type="region of interest" description="Disordered" evidence="1">
    <location>
        <begin position="433"/>
        <end position="455"/>
    </location>
</feature>
<keyword evidence="2" id="KW-0472">Membrane</keyword>
<feature type="chain" id="PRO_5047508975" description="Gram-positive cocci surface proteins LPxTG domain-containing protein" evidence="3">
    <location>
        <begin position="35"/>
        <end position="498"/>
    </location>
</feature>
<organism evidence="4 5">
    <name type="scientific">Dactylosporangium fulvum</name>
    <dbReference type="NCBI Taxonomy" id="53359"/>
    <lineage>
        <taxon>Bacteria</taxon>
        <taxon>Bacillati</taxon>
        <taxon>Actinomycetota</taxon>
        <taxon>Actinomycetes</taxon>
        <taxon>Micromonosporales</taxon>
        <taxon>Micromonosporaceae</taxon>
        <taxon>Dactylosporangium</taxon>
    </lineage>
</organism>
<dbReference type="RefSeq" id="WP_259861210.1">
    <property type="nucleotide sequence ID" value="NZ_BAAAST010000097.1"/>
</dbReference>
<evidence type="ECO:0000256" key="1">
    <source>
        <dbReference type="SAM" id="MobiDB-lite"/>
    </source>
</evidence>
<keyword evidence="2" id="KW-1133">Transmembrane helix</keyword>
<protein>
    <recommendedName>
        <fullName evidence="6">Gram-positive cocci surface proteins LPxTG domain-containing protein</fullName>
    </recommendedName>
</protein>
<keyword evidence="5" id="KW-1185">Reference proteome</keyword>
<sequence length="498" mass="48915">MTEPVAFARPKTARYLAALATLGIVGALSPVAFAAPAAAAPANAGCPDGFGATAASNTIALGGIDLRGLGINLPRLPELRVATAHSGFAGGPARAAADARYVQGILPAGILSPVAYQQAPPPNDRPATVPMRGVDLGALSVGTGGLSAHATWKDAGKCDPGAGPRSTAEAELAGLTVLPGRGGRALVRLGAVHSSTVTGVDKSGAAATATGGIADFQLLASGTSGIGVRVVSPPQLKVVAGNKKTVDYTAPVLEVTAPGRSPVRLSSAGSHIDVVVPVDAAGRAAAEDLGRAEGLPVAGLPLLDLLTGVTSTLTGSLGGVIGTVPDVLLNLPGLPEVGKLTGVLGGGTSVQGPTESTSARPAKVVVLRVELGKVEQQTSATGVYAKAASVRVKLIVRTKWKSASDGYGNNDRPKVDQATVLDLGVCSLEAAAAAPKGGGYGDDDDDDGYGGGGGVGGGDGGGGTLPVTGPGVGIVLGAGLLLLVAGRFFLIMSRRRNA</sequence>
<dbReference type="Proteomes" id="UP001059617">
    <property type="component" value="Chromosome"/>
</dbReference>
<dbReference type="EMBL" id="CP073720">
    <property type="protein sequence ID" value="UWP83421.1"/>
    <property type="molecule type" value="Genomic_DNA"/>
</dbReference>
<proteinExistence type="predicted"/>
<name>A0ABY5W244_9ACTN</name>
<evidence type="ECO:0000256" key="3">
    <source>
        <dbReference type="SAM" id="SignalP"/>
    </source>
</evidence>
<reference evidence="4" key="2">
    <citation type="submission" date="2022-09" db="EMBL/GenBank/DDBJ databases">
        <title>Biosynthetic gene clusters of Dactylosporangioum fulvum.</title>
        <authorList>
            <person name="Caradec T."/>
        </authorList>
    </citation>
    <scope>NUCLEOTIDE SEQUENCE</scope>
    <source>
        <strain evidence="4">NRRL B-16292</strain>
    </source>
</reference>
<evidence type="ECO:0000313" key="5">
    <source>
        <dbReference type="Proteomes" id="UP001059617"/>
    </source>
</evidence>
<keyword evidence="2" id="KW-0812">Transmembrane</keyword>
<evidence type="ECO:0000313" key="4">
    <source>
        <dbReference type="EMBL" id="UWP83421.1"/>
    </source>
</evidence>
<gene>
    <name evidence="4" type="ORF">Dfulv_03765</name>
</gene>